<dbReference type="InterPro" id="IPR014729">
    <property type="entry name" value="Rossmann-like_a/b/a_fold"/>
</dbReference>
<dbReference type="PRINTS" id="PR01438">
    <property type="entry name" value="UNVRSLSTRESS"/>
</dbReference>
<sequence length="144" mass="15426">MYRTILLAYDGSRQGREALDQGAELASLCQARVYLLAVVTHELGVALAEAAAPSDLPEREYQEVRRVLTEGAEALRRAGLSVDTRLAAGNPAEEIGRMAHEVGADLVVVGHREQSAMARWWHGSVGASLLAHAPCSLLVAVADR</sequence>
<dbReference type="PANTHER" id="PTHR46268:SF15">
    <property type="entry name" value="UNIVERSAL STRESS PROTEIN HP_0031"/>
    <property type="match status" value="1"/>
</dbReference>
<evidence type="ECO:0000313" key="4">
    <source>
        <dbReference type="Proteomes" id="UP000199445"/>
    </source>
</evidence>
<dbReference type="PANTHER" id="PTHR46268">
    <property type="entry name" value="STRESS RESPONSE PROTEIN NHAX"/>
    <property type="match status" value="1"/>
</dbReference>
<keyword evidence="4" id="KW-1185">Reference proteome</keyword>
<name>A0A1I3YCN5_9GAMM</name>
<dbReference type="InterPro" id="IPR006015">
    <property type="entry name" value="Universal_stress_UspA"/>
</dbReference>
<dbReference type="RefSeq" id="WP_011784160.1">
    <property type="nucleotide sequence ID" value="NZ_BMYN01000013.1"/>
</dbReference>
<proteinExistence type="inferred from homology"/>
<accession>A0A1I3YCN5</accession>
<protein>
    <submittedName>
        <fullName evidence="3">Nucleotide-binding universal stress protein, UspA family</fullName>
    </submittedName>
</protein>
<evidence type="ECO:0000313" key="3">
    <source>
        <dbReference type="EMBL" id="SFK29628.1"/>
    </source>
</evidence>
<dbReference type="CDD" id="cd00293">
    <property type="entry name" value="USP-like"/>
    <property type="match status" value="1"/>
</dbReference>
<dbReference type="InterPro" id="IPR006016">
    <property type="entry name" value="UspA"/>
</dbReference>
<organism evidence="3 4">
    <name type="scientific">Marinobacter persicus</name>
    <dbReference type="NCBI Taxonomy" id="930118"/>
    <lineage>
        <taxon>Bacteria</taxon>
        <taxon>Pseudomonadati</taxon>
        <taxon>Pseudomonadota</taxon>
        <taxon>Gammaproteobacteria</taxon>
        <taxon>Pseudomonadales</taxon>
        <taxon>Marinobacteraceae</taxon>
        <taxon>Marinobacter</taxon>
    </lineage>
</organism>
<evidence type="ECO:0000256" key="1">
    <source>
        <dbReference type="ARBA" id="ARBA00008791"/>
    </source>
</evidence>
<dbReference type="OrthoDB" id="5781119at2"/>
<feature type="domain" description="UspA" evidence="2">
    <location>
        <begin position="1"/>
        <end position="139"/>
    </location>
</feature>
<dbReference type="EMBL" id="FOSC01000017">
    <property type="protein sequence ID" value="SFK29628.1"/>
    <property type="molecule type" value="Genomic_DNA"/>
</dbReference>
<dbReference type="Proteomes" id="UP000199445">
    <property type="component" value="Unassembled WGS sequence"/>
</dbReference>
<dbReference type="Gene3D" id="3.40.50.620">
    <property type="entry name" value="HUPs"/>
    <property type="match status" value="1"/>
</dbReference>
<dbReference type="Pfam" id="PF00582">
    <property type="entry name" value="Usp"/>
    <property type="match status" value="1"/>
</dbReference>
<dbReference type="SUPFAM" id="SSF52402">
    <property type="entry name" value="Adenine nucleotide alpha hydrolases-like"/>
    <property type="match status" value="1"/>
</dbReference>
<comment type="similarity">
    <text evidence="1">Belongs to the universal stress protein A family.</text>
</comment>
<reference evidence="3 4" key="1">
    <citation type="submission" date="2016-10" db="EMBL/GenBank/DDBJ databases">
        <authorList>
            <person name="de Groot N.N."/>
        </authorList>
    </citation>
    <scope>NUCLEOTIDE SEQUENCE [LARGE SCALE GENOMIC DNA]</scope>
    <source>
        <strain evidence="3 4">IBRC-M 10445</strain>
    </source>
</reference>
<dbReference type="AlphaFoldDB" id="A0A1I3YCN5"/>
<evidence type="ECO:0000259" key="2">
    <source>
        <dbReference type="Pfam" id="PF00582"/>
    </source>
</evidence>
<gene>
    <name evidence="3" type="ORF">SAMN05216429_1176</name>
</gene>